<reference evidence="2 3" key="1">
    <citation type="submission" date="2019-09" db="EMBL/GenBank/DDBJ databases">
        <title>Bird 10,000 Genomes (B10K) Project - Family phase.</title>
        <authorList>
            <person name="Zhang G."/>
        </authorList>
    </citation>
    <scope>NUCLEOTIDE SEQUENCE [LARGE SCALE GENOMIC DNA]</scope>
    <source>
        <strain evidence="2">B10K-DU-002-51</strain>
        <tissue evidence="2">Muscle</tissue>
    </source>
</reference>
<dbReference type="OrthoDB" id="9995210at2759"/>
<dbReference type="PROSITE" id="PS50297">
    <property type="entry name" value="ANK_REP_REGION"/>
    <property type="match status" value="2"/>
</dbReference>
<comment type="caution">
    <text evidence="2">The sequence shown here is derived from an EMBL/GenBank/DDBJ whole genome shotgun (WGS) entry which is preliminary data.</text>
</comment>
<keyword evidence="1" id="KW-0040">ANK repeat</keyword>
<dbReference type="InterPro" id="IPR050657">
    <property type="entry name" value="Ankyrin_repeat_domain"/>
</dbReference>
<dbReference type="PANTHER" id="PTHR24147">
    <property type="entry name" value="ANKYRIN REPEAT DOMAIN 36-RELATED"/>
    <property type="match status" value="1"/>
</dbReference>
<dbReference type="PROSITE" id="PS50088">
    <property type="entry name" value="ANK_REPEAT"/>
    <property type="match status" value="2"/>
</dbReference>
<protein>
    <submittedName>
        <fullName evidence="2">ANKR7 protein</fullName>
    </submittedName>
</protein>
<dbReference type="InterPro" id="IPR002110">
    <property type="entry name" value="Ankyrin_rpt"/>
</dbReference>
<organism evidence="2 3">
    <name type="scientific">Eurystomus gularis</name>
    <dbReference type="NCBI Taxonomy" id="325343"/>
    <lineage>
        <taxon>Eukaryota</taxon>
        <taxon>Metazoa</taxon>
        <taxon>Chordata</taxon>
        <taxon>Craniata</taxon>
        <taxon>Vertebrata</taxon>
        <taxon>Euteleostomi</taxon>
        <taxon>Archelosauria</taxon>
        <taxon>Archosauria</taxon>
        <taxon>Dinosauria</taxon>
        <taxon>Saurischia</taxon>
        <taxon>Theropoda</taxon>
        <taxon>Coelurosauria</taxon>
        <taxon>Aves</taxon>
        <taxon>Neognathae</taxon>
        <taxon>Neoaves</taxon>
        <taxon>Telluraves</taxon>
        <taxon>Coraciimorphae</taxon>
        <taxon>Coraciiformes</taxon>
        <taxon>Coraciidae</taxon>
        <taxon>Eurystomus</taxon>
    </lineage>
</organism>
<sequence>RTPLHLASANGHADAIRFLIRENCQLNLADNFKRLPLMKASGICYAPVKQCLAILLGHGADPNLADADGNTALHLAALSPHRAVAGLLLEHNANSDAQNQEGYTPPLNLVVRNHHEEMVEFLKKKGADRHAQDQCER</sequence>
<accession>A0A7L4DND9</accession>
<feature type="non-terminal residue" evidence="2">
    <location>
        <position position="1"/>
    </location>
</feature>
<dbReference type="Pfam" id="PF12796">
    <property type="entry name" value="Ank_2"/>
    <property type="match status" value="2"/>
</dbReference>
<dbReference type="AlphaFoldDB" id="A0A7L4DND9"/>
<evidence type="ECO:0000313" key="2">
    <source>
        <dbReference type="EMBL" id="NXW62882.1"/>
    </source>
</evidence>
<feature type="repeat" description="ANK" evidence="1">
    <location>
        <begin position="68"/>
        <end position="100"/>
    </location>
</feature>
<dbReference type="Proteomes" id="UP000541249">
    <property type="component" value="Unassembled WGS sequence"/>
</dbReference>
<dbReference type="SUPFAM" id="SSF48403">
    <property type="entry name" value="Ankyrin repeat"/>
    <property type="match status" value="1"/>
</dbReference>
<dbReference type="PANTHER" id="PTHR24147:SF53">
    <property type="entry name" value="ANKYRIN REPEAT DOMAIN 26"/>
    <property type="match status" value="1"/>
</dbReference>
<dbReference type="SMART" id="SM00248">
    <property type="entry name" value="ANK"/>
    <property type="match status" value="4"/>
</dbReference>
<dbReference type="InterPro" id="IPR036770">
    <property type="entry name" value="Ankyrin_rpt-contain_sf"/>
</dbReference>
<gene>
    <name evidence="2" type="primary">Ankrd7_1</name>
    <name evidence="2" type="ORF">EURGUL_R05650</name>
</gene>
<keyword evidence="3" id="KW-1185">Reference proteome</keyword>
<dbReference type="Gene3D" id="1.25.40.20">
    <property type="entry name" value="Ankyrin repeat-containing domain"/>
    <property type="match status" value="2"/>
</dbReference>
<evidence type="ECO:0000256" key="1">
    <source>
        <dbReference type="PROSITE-ProRule" id="PRU00023"/>
    </source>
</evidence>
<feature type="non-terminal residue" evidence="2">
    <location>
        <position position="137"/>
    </location>
</feature>
<name>A0A7L4DND9_9AVES</name>
<dbReference type="EMBL" id="VZZY01018752">
    <property type="protein sequence ID" value="NXW62882.1"/>
    <property type="molecule type" value="Genomic_DNA"/>
</dbReference>
<evidence type="ECO:0000313" key="3">
    <source>
        <dbReference type="Proteomes" id="UP000541249"/>
    </source>
</evidence>
<feature type="repeat" description="ANK" evidence="1">
    <location>
        <begin position="1"/>
        <end position="31"/>
    </location>
</feature>
<proteinExistence type="predicted"/>